<accession>A0A9P8UAT3</accession>
<dbReference type="EMBL" id="JAGPXC010000012">
    <property type="protein sequence ID" value="KAH6645167.1"/>
    <property type="molecule type" value="Genomic_DNA"/>
</dbReference>
<dbReference type="InterPro" id="IPR029058">
    <property type="entry name" value="AB_hydrolase_fold"/>
</dbReference>
<dbReference type="RefSeq" id="XP_045951681.1">
    <property type="nucleotide sequence ID" value="XM_046104297.1"/>
</dbReference>
<proteinExistence type="predicted"/>
<feature type="domain" description="AB hydrolase-1" evidence="1">
    <location>
        <begin position="21"/>
        <end position="216"/>
    </location>
</feature>
<reference evidence="2" key="1">
    <citation type="journal article" date="2021" name="Nat. Commun.">
        <title>Genetic determinants of endophytism in the Arabidopsis root mycobiome.</title>
        <authorList>
            <person name="Mesny F."/>
            <person name="Miyauchi S."/>
            <person name="Thiergart T."/>
            <person name="Pickel B."/>
            <person name="Atanasova L."/>
            <person name="Karlsson M."/>
            <person name="Huettel B."/>
            <person name="Barry K.W."/>
            <person name="Haridas S."/>
            <person name="Chen C."/>
            <person name="Bauer D."/>
            <person name="Andreopoulos W."/>
            <person name="Pangilinan J."/>
            <person name="LaButti K."/>
            <person name="Riley R."/>
            <person name="Lipzen A."/>
            <person name="Clum A."/>
            <person name="Drula E."/>
            <person name="Henrissat B."/>
            <person name="Kohler A."/>
            <person name="Grigoriev I.V."/>
            <person name="Martin F.M."/>
            <person name="Hacquard S."/>
        </authorList>
    </citation>
    <scope>NUCLEOTIDE SEQUENCE</scope>
    <source>
        <strain evidence="2">MPI-SDFR-AT-0073</strain>
    </source>
</reference>
<dbReference type="OrthoDB" id="294702at2759"/>
<keyword evidence="3" id="KW-1185">Reference proteome</keyword>
<dbReference type="AlphaFoldDB" id="A0A9P8UAT3"/>
<dbReference type="Gene3D" id="3.40.50.1820">
    <property type="entry name" value="alpha/beta hydrolase"/>
    <property type="match status" value="1"/>
</dbReference>
<dbReference type="GeneID" id="70133188"/>
<name>A0A9P8UAT3_9PEZI</name>
<dbReference type="GO" id="GO:0016787">
    <property type="term" value="F:hydrolase activity"/>
    <property type="evidence" value="ECO:0007669"/>
    <property type="project" value="UniProtKB-KW"/>
</dbReference>
<organism evidence="2 3">
    <name type="scientific">Truncatella angustata</name>
    <dbReference type="NCBI Taxonomy" id="152316"/>
    <lineage>
        <taxon>Eukaryota</taxon>
        <taxon>Fungi</taxon>
        <taxon>Dikarya</taxon>
        <taxon>Ascomycota</taxon>
        <taxon>Pezizomycotina</taxon>
        <taxon>Sordariomycetes</taxon>
        <taxon>Xylariomycetidae</taxon>
        <taxon>Amphisphaeriales</taxon>
        <taxon>Sporocadaceae</taxon>
        <taxon>Truncatella</taxon>
    </lineage>
</organism>
<dbReference type="PANTHER" id="PTHR43798:SF33">
    <property type="entry name" value="HYDROLASE, PUTATIVE (AFU_ORTHOLOGUE AFUA_2G14860)-RELATED"/>
    <property type="match status" value="1"/>
</dbReference>
<protein>
    <submittedName>
        <fullName evidence="2">Alpha/Beta hydrolase protein</fullName>
    </submittedName>
</protein>
<dbReference type="Pfam" id="PF12697">
    <property type="entry name" value="Abhydrolase_6"/>
    <property type="match status" value="1"/>
</dbReference>
<dbReference type="InterPro" id="IPR050266">
    <property type="entry name" value="AB_hydrolase_sf"/>
</dbReference>
<dbReference type="InterPro" id="IPR000073">
    <property type="entry name" value="AB_hydrolase_1"/>
</dbReference>
<evidence type="ECO:0000259" key="1">
    <source>
        <dbReference type="Pfam" id="PF12697"/>
    </source>
</evidence>
<dbReference type="PANTHER" id="PTHR43798">
    <property type="entry name" value="MONOACYLGLYCEROL LIPASE"/>
    <property type="match status" value="1"/>
</dbReference>
<gene>
    <name evidence="2" type="ORF">BKA67DRAFT_587092</name>
</gene>
<dbReference type="Proteomes" id="UP000758603">
    <property type="component" value="Unassembled WGS sequence"/>
</dbReference>
<evidence type="ECO:0000313" key="3">
    <source>
        <dbReference type="Proteomes" id="UP000758603"/>
    </source>
</evidence>
<sequence length="254" mass="28281">MKDLYGGATLLGDSASTYPLIICFHGSGDSCASWGALTQSLSGAYRILVWDRGDENLKPNSSVHKMLEHLREAQLPPPYVLIAHSYGGTFAREFLQQRPDDVAGMVLVETGQETALDPKVEKRQYKKQILGNKPLVVIRGNTLIGTWKHYENAIAAAGSDADNPSLKAQKQLLDATDKEDERLKKAQLALSLNYRYVHLPDCGHGVVQQRPDVVAAEVRWVMEHLPLGNGQSTRNTPSLWRNVSVFFRQLHKRP</sequence>
<comment type="caution">
    <text evidence="2">The sequence shown here is derived from an EMBL/GenBank/DDBJ whole genome shotgun (WGS) entry which is preliminary data.</text>
</comment>
<dbReference type="SUPFAM" id="SSF53474">
    <property type="entry name" value="alpha/beta-Hydrolases"/>
    <property type="match status" value="1"/>
</dbReference>
<dbReference type="GO" id="GO:0016020">
    <property type="term" value="C:membrane"/>
    <property type="evidence" value="ECO:0007669"/>
    <property type="project" value="TreeGrafter"/>
</dbReference>
<evidence type="ECO:0000313" key="2">
    <source>
        <dbReference type="EMBL" id="KAH6645167.1"/>
    </source>
</evidence>
<keyword evidence="2" id="KW-0378">Hydrolase</keyword>